<reference evidence="1 2" key="1">
    <citation type="submission" date="2023-11" db="EMBL/GenBank/DDBJ databases">
        <title>Coraliomargarita sp. nov., isolated from marine algae.</title>
        <authorList>
            <person name="Lee J.K."/>
            <person name="Baek J.H."/>
            <person name="Kim J.M."/>
            <person name="Choi D.G."/>
            <person name="Jeon C.O."/>
        </authorList>
    </citation>
    <scope>NUCLEOTIDE SEQUENCE [LARGE SCALE GENOMIC DNA]</scope>
    <source>
        <strain evidence="1 2">J2-16</strain>
    </source>
</reference>
<accession>A0ABZ0RXU5</accession>
<organism evidence="1 2">
    <name type="scientific">Coraliomargarita algicola</name>
    <dbReference type="NCBI Taxonomy" id="3092156"/>
    <lineage>
        <taxon>Bacteria</taxon>
        <taxon>Pseudomonadati</taxon>
        <taxon>Verrucomicrobiota</taxon>
        <taxon>Opitutia</taxon>
        <taxon>Puniceicoccales</taxon>
        <taxon>Coraliomargaritaceae</taxon>
        <taxon>Coraliomargarita</taxon>
    </lineage>
</organism>
<sequence>MRFLSRSHQLIATLTIHLACASLGHAFEQSSYFIFDIIDSATTKPVAGRLAVKKEALTTVKAETKSHTQISSERGEFEIDFNQPIQASDSGAATFTFDQVVDTPASTESSSFGTESFDLGTSDSIFGQ</sequence>
<dbReference type="EMBL" id="CP138858">
    <property type="protein sequence ID" value="WPJ97834.1"/>
    <property type="molecule type" value="Genomic_DNA"/>
</dbReference>
<gene>
    <name evidence="1" type="ORF">SH580_08935</name>
</gene>
<evidence type="ECO:0000313" key="2">
    <source>
        <dbReference type="Proteomes" id="UP001324993"/>
    </source>
</evidence>
<dbReference type="RefSeq" id="WP_319834654.1">
    <property type="nucleotide sequence ID" value="NZ_CP138858.1"/>
</dbReference>
<keyword evidence="2" id="KW-1185">Reference proteome</keyword>
<protein>
    <submittedName>
        <fullName evidence="1">Uncharacterized protein</fullName>
    </submittedName>
</protein>
<proteinExistence type="predicted"/>
<dbReference type="Proteomes" id="UP001324993">
    <property type="component" value="Chromosome"/>
</dbReference>
<evidence type="ECO:0000313" key="1">
    <source>
        <dbReference type="EMBL" id="WPJ97834.1"/>
    </source>
</evidence>
<name>A0ABZ0RXU5_9BACT</name>